<sequence>MLILLPPSETKRSGGEAVPLDWSLLAHPSLNAKRRVLAGALVALARHPEEARTALKLGRTQLFEIDRNRELLSSATLPVIDRYTGVLFDGLDAATLSVGHREFARAHLAVHSALLGPLGALDPIPAYRLSHDSRLPNLTLAQHSLKAHTLKHHWSAVVSTVLGQTEGLLLDLRSEAYVALGARPLRPDSLYLRVVADAGDGRKRALNHFNKKSKGEFTRALLEQQHDFRTMAELLDWARSVGIRLAPGAPGELELTVEQHLVSAGRAASSTIYTGSYLHRG</sequence>
<dbReference type="Pfam" id="PF03883">
    <property type="entry name" value="H2O2_YaaD"/>
    <property type="match status" value="1"/>
</dbReference>
<dbReference type="PANTHER" id="PTHR30283">
    <property type="entry name" value="PEROXIDE STRESS RESPONSE PROTEIN YAAA"/>
    <property type="match status" value="1"/>
</dbReference>
<evidence type="ECO:0000313" key="1">
    <source>
        <dbReference type="EMBL" id="TFD65755.1"/>
    </source>
</evidence>
<comment type="caution">
    <text evidence="1">The sequence shown here is derived from an EMBL/GenBank/DDBJ whole genome shotgun (WGS) entry which is preliminary data.</text>
</comment>
<protein>
    <submittedName>
        <fullName evidence="1">Peroxide stress protein YaaA</fullName>
    </submittedName>
</protein>
<gene>
    <name evidence="1" type="ORF">E3T47_09470</name>
</gene>
<keyword evidence="2" id="KW-1185">Reference proteome</keyword>
<name>A0A4R9AMJ7_9MICO</name>
<evidence type="ECO:0000313" key="2">
    <source>
        <dbReference type="Proteomes" id="UP000298154"/>
    </source>
</evidence>
<dbReference type="OrthoDB" id="3210767at2"/>
<dbReference type="GO" id="GO:0033194">
    <property type="term" value="P:response to hydroperoxide"/>
    <property type="evidence" value="ECO:0007669"/>
    <property type="project" value="TreeGrafter"/>
</dbReference>
<proteinExistence type="predicted"/>
<dbReference type="EMBL" id="SOHK01000014">
    <property type="protein sequence ID" value="TFD65755.1"/>
    <property type="molecule type" value="Genomic_DNA"/>
</dbReference>
<accession>A0A4R9AMJ7</accession>
<dbReference type="Proteomes" id="UP000298154">
    <property type="component" value="Unassembled WGS sequence"/>
</dbReference>
<dbReference type="RefSeq" id="WP_134555830.1">
    <property type="nucleotide sequence ID" value="NZ_SOHK01000014.1"/>
</dbReference>
<dbReference type="InterPro" id="IPR005583">
    <property type="entry name" value="YaaA"/>
</dbReference>
<reference evidence="1 2" key="1">
    <citation type="submission" date="2019-03" db="EMBL/GenBank/DDBJ databases">
        <title>Genomics of glacier-inhabiting Cryobacterium strains.</title>
        <authorList>
            <person name="Liu Q."/>
            <person name="Xin Y.-H."/>
        </authorList>
    </citation>
    <scope>NUCLEOTIDE SEQUENCE [LARGE SCALE GENOMIC DNA]</scope>
    <source>
        <strain evidence="1 2">Sr36</strain>
    </source>
</reference>
<dbReference type="PANTHER" id="PTHR30283:SF4">
    <property type="entry name" value="PEROXIDE STRESS RESISTANCE PROTEIN YAAA"/>
    <property type="match status" value="1"/>
</dbReference>
<dbReference type="GO" id="GO:0005829">
    <property type="term" value="C:cytosol"/>
    <property type="evidence" value="ECO:0007669"/>
    <property type="project" value="TreeGrafter"/>
</dbReference>
<organism evidence="1 2">
    <name type="scientific">Cryobacterium ruanii</name>
    <dbReference type="NCBI Taxonomy" id="1259197"/>
    <lineage>
        <taxon>Bacteria</taxon>
        <taxon>Bacillati</taxon>
        <taxon>Actinomycetota</taxon>
        <taxon>Actinomycetes</taxon>
        <taxon>Micrococcales</taxon>
        <taxon>Microbacteriaceae</taxon>
        <taxon>Cryobacterium</taxon>
    </lineage>
</organism>
<dbReference type="AlphaFoldDB" id="A0A4R9AMJ7"/>